<keyword evidence="3" id="KW-1015">Disulfide bond</keyword>
<evidence type="ECO:0000259" key="4">
    <source>
        <dbReference type="Pfam" id="PF06607"/>
    </source>
</evidence>
<dbReference type="EMBL" id="JAWQEG010001868">
    <property type="protein sequence ID" value="KAK3876142.1"/>
    <property type="molecule type" value="Genomic_DNA"/>
</dbReference>
<protein>
    <recommendedName>
        <fullName evidence="4">Prokineticin domain-containing protein</fullName>
    </recommendedName>
</protein>
<dbReference type="GO" id="GO:0005576">
    <property type="term" value="C:extracellular region"/>
    <property type="evidence" value="ECO:0007669"/>
    <property type="project" value="UniProtKB-SubCell"/>
</dbReference>
<evidence type="ECO:0000256" key="3">
    <source>
        <dbReference type="ARBA" id="ARBA00023157"/>
    </source>
</evidence>
<dbReference type="Pfam" id="PF06607">
    <property type="entry name" value="Prokineticin"/>
    <property type="match status" value="1"/>
</dbReference>
<dbReference type="AlphaFoldDB" id="A0AAE1KM22"/>
<organism evidence="5 6">
    <name type="scientific">Petrolisthes cinctipes</name>
    <name type="common">Flat porcelain crab</name>
    <dbReference type="NCBI Taxonomy" id="88211"/>
    <lineage>
        <taxon>Eukaryota</taxon>
        <taxon>Metazoa</taxon>
        <taxon>Ecdysozoa</taxon>
        <taxon>Arthropoda</taxon>
        <taxon>Crustacea</taxon>
        <taxon>Multicrustacea</taxon>
        <taxon>Malacostraca</taxon>
        <taxon>Eumalacostraca</taxon>
        <taxon>Eucarida</taxon>
        <taxon>Decapoda</taxon>
        <taxon>Pleocyemata</taxon>
        <taxon>Anomura</taxon>
        <taxon>Galatheoidea</taxon>
        <taxon>Porcellanidae</taxon>
        <taxon>Petrolisthes</taxon>
    </lineage>
</organism>
<accession>A0AAE1KM22</accession>
<gene>
    <name evidence="5" type="ORF">Pcinc_019050</name>
</gene>
<evidence type="ECO:0000256" key="2">
    <source>
        <dbReference type="ARBA" id="ARBA00022525"/>
    </source>
</evidence>
<evidence type="ECO:0000256" key="1">
    <source>
        <dbReference type="ARBA" id="ARBA00004613"/>
    </source>
</evidence>
<dbReference type="Proteomes" id="UP001286313">
    <property type="component" value="Unassembled WGS sequence"/>
</dbReference>
<dbReference type="InterPro" id="IPR023569">
    <property type="entry name" value="Prokineticin_domain"/>
</dbReference>
<sequence>MIPSWWINARAQQACAGRGDCGPDECCVRPMLAANAYCIKYSDEGHSCDPSAMLVDMENEVYFDHCPCFSHLTCVNFRYNSRCVNPDTLSLLTGHRFAPVPNPVQIGDPIPVPKQTQGM</sequence>
<proteinExistence type="predicted"/>
<reference evidence="5" key="1">
    <citation type="submission" date="2023-10" db="EMBL/GenBank/DDBJ databases">
        <title>Genome assemblies of two species of porcelain crab, Petrolisthes cinctipes and Petrolisthes manimaculis (Anomura: Porcellanidae).</title>
        <authorList>
            <person name="Angst P."/>
        </authorList>
    </citation>
    <scope>NUCLEOTIDE SEQUENCE</scope>
    <source>
        <strain evidence="5">PB745_01</strain>
        <tissue evidence="5">Gill</tissue>
    </source>
</reference>
<comment type="subcellular location">
    <subcellularLocation>
        <location evidence="1">Secreted</location>
    </subcellularLocation>
</comment>
<evidence type="ECO:0000313" key="5">
    <source>
        <dbReference type="EMBL" id="KAK3876142.1"/>
    </source>
</evidence>
<keyword evidence="6" id="KW-1185">Reference proteome</keyword>
<name>A0AAE1KM22_PETCI</name>
<evidence type="ECO:0000313" key="6">
    <source>
        <dbReference type="Proteomes" id="UP001286313"/>
    </source>
</evidence>
<dbReference type="Gene3D" id="2.10.80.10">
    <property type="entry name" value="Lipase, subunit A"/>
    <property type="match status" value="1"/>
</dbReference>
<feature type="domain" description="Prokineticin" evidence="4">
    <location>
        <begin position="14"/>
        <end position="80"/>
    </location>
</feature>
<comment type="caution">
    <text evidence="5">The sequence shown here is derived from an EMBL/GenBank/DDBJ whole genome shotgun (WGS) entry which is preliminary data.</text>
</comment>
<keyword evidence="2" id="KW-0964">Secreted</keyword>